<protein>
    <recommendedName>
        <fullName evidence="2">Cupin type-1 domain-containing protein</fullName>
    </recommendedName>
</protein>
<dbReference type="SMART" id="SM00835">
    <property type="entry name" value="Cupin_1"/>
    <property type="match status" value="2"/>
</dbReference>
<evidence type="ECO:0000313" key="4">
    <source>
        <dbReference type="Proteomes" id="UP000541444"/>
    </source>
</evidence>
<dbReference type="InterPro" id="IPR050253">
    <property type="entry name" value="Seed_Storage-Functional"/>
</dbReference>
<dbReference type="InterPro" id="IPR006045">
    <property type="entry name" value="Cupin_1"/>
</dbReference>
<feature type="chain" id="PRO_5029579435" description="Cupin type-1 domain-containing protein" evidence="1">
    <location>
        <begin position="23"/>
        <end position="450"/>
    </location>
</feature>
<name>A0A7J7KWM2_9MAGN</name>
<reference evidence="3 4" key="1">
    <citation type="journal article" date="2020" name="IScience">
        <title>Genome Sequencing of the Endangered Kingdonia uniflora (Circaeasteraceae, Ranunculales) Reveals Potential Mechanisms of Evolutionary Specialization.</title>
        <authorList>
            <person name="Sun Y."/>
            <person name="Deng T."/>
            <person name="Zhang A."/>
            <person name="Moore M.J."/>
            <person name="Landis J.B."/>
            <person name="Lin N."/>
            <person name="Zhang H."/>
            <person name="Zhang X."/>
            <person name="Huang J."/>
            <person name="Zhang X."/>
            <person name="Sun H."/>
            <person name="Wang H."/>
        </authorList>
    </citation>
    <scope>NUCLEOTIDE SEQUENCE [LARGE SCALE GENOMIC DNA]</scope>
    <source>
        <strain evidence="3">TB1705</strain>
        <tissue evidence="3">Leaf</tissue>
    </source>
</reference>
<comment type="caution">
    <text evidence="3">The sequence shown here is derived from an EMBL/GenBank/DDBJ whole genome shotgun (WGS) entry which is preliminary data.</text>
</comment>
<feature type="signal peptide" evidence="1">
    <location>
        <begin position="1"/>
        <end position="22"/>
    </location>
</feature>
<feature type="domain" description="Cupin type-1" evidence="2">
    <location>
        <begin position="270"/>
        <end position="419"/>
    </location>
</feature>
<dbReference type="EMBL" id="JACGCM010002827">
    <property type="protein sequence ID" value="KAF6134712.1"/>
    <property type="molecule type" value="Genomic_DNA"/>
</dbReference>
<dbReference type="PANTHER" id="PTHR31189:SF2">
    <property type="entry name" value="RMLC-LIKE CUPINS SUPERFAMILY PROTEIN"/>
    <property type="match status" value="1"/>
</dbReference>
<evidence type="ECO:0000313" key="3">
    <source>
        <dbReference type="EMBL" id="KAF6134712.1"/>
    </source>
</evidence>
<dbReference type="Gene3D" id="2.60.120.10">
    <property type="entry name" value="Jelly Rolls"/>
    <property type="match status" value="2"/>
</dbReference>
<dbReference type="Proteomes" id="UP000541444">
    <property type="component" value="Unassembled WGS sequence"/>
</dbReference>
<dbReference type="AlphaFoldDB" id="A0A7J7KWM2"/>
<organism evidence="3 4">
    <name type="scientific">Kingdonia uniflora</name>
    <dbReference type="NCBI Taxonomy" id="39325"/>
    <lineage>
        <taxon>Eukaryota</taxon>
        <taxon>Viridiplantae</taxon>
        <taxon>Streptophyta</taxon>
        <taxon>Embryophyta</taxon>
        <taxon>Tracheophyta</taxon>
        <taxon>Spermatophyta</taxon>
        <taxon>Magnoliopsida</taxon>
        <taxon>Ranunculales</taxon>
        <taxon>Circaeasteraceae</taxon>
        <taxon>Kingdonia</taxon>
    </lineage>
</organism>
<dbReference type="CDD" id="cd02245">
    <property type="entry name" value="cupin_7S_vicilin-like_C"/>
    <property type="match status" value="1"/>
</dbReference>
<feature type="domain" description="Cupin type-1" evidence="2">
    <location>
        <begin position="37"/>
        <end position="194"/>
    </location>
</feature>
<sequence>MVKLLWCLLLMSILVSTPMVMGHGEEGEEMGYKGEDVFLLQRSKQLMKTDVGEFRVVKGFGGRVAGIQNSIHIGFINMEPKTLFIPQYIDSSLIIFVCRGEVKVGTIYKDALEEKKLKTGDIYSILAGSTFYMLNTGRGQRLQVICSIDTSESLELDVFQSFFIGGGMNPPSVLAGFDRNTLKTAFNVSGSELDEILTSQRGGPIVSIADEHEPRMWASLLQLKQRDSLQQLYDIEEEENTWVWRKLMNSMLGKKTDRDKKKTDRKTDSYNIYNRKPDFKNDYGWSVAIEENDYSPLKQSGIGVYLVNLTAGSILAPHINPTATEYGIILRGSGSIQVVYPNGSLAMNAKVDEGDVFWVPRYFPFCQIASRSGPMEFFGFATSARKNWPQFLVGARSILRTMKGPELAMAFGVSEKRFSNFTDKQREAIILPSAPMSPLLRNLSLSPEDH</sequence>
<evidence type="ECO:0000256" key="1">
    <source>
        <dbReference type="SAM" id="SignalP"/>
    </source>
</evidence>
<dbReference type="Pfam" id="PF00190">
    <property type="entry name" value="Cupin_1"/>
    <property type="match status" value="2"/>
</dbReference>
<dbReference type="CDD" id="cd02244">
    <property type="entry name" value="cupin_7S_vicilin-like_N"/>
    <property type="match status" value="1"/>
</dbReference>
<dbReference type="PANTHER" id="PTHR31189">
    <property type="entry name" value="OS03G0336100 PROTEIN-RELATED"/>
    <property type="match status" value="1"/>
</dbReference>
<evidence type="ECO:0000259" key="2">
    <source>
        <dbReference type="SMART" id="SM00835"/>
    </source>
</evidence>
<dbReference type="InterPro" id="IPR014710">
    <property type="entry name" value="RmlC-like_jellyroll"/>
</dbReference>
<gene>
    <name evidence="3" type="ORF">GIB67_002113</name>
</gene>
<dbReference type="OrthoDB" id="2019862at2759"/>
<accession>A0A7J7KWM2</accession>
<proteinExistence type="predicted"/>
<keyword evidence="1" id="KW-0732">Signal</keyword>
<dbReference type="SUPFAM" id="SSF51182">
    <property type="entry name" value="RmlC-like cupins"/>
    <property type="match status" value="1"/>
</dbReference>
<dbReference type="InterPro" id="IPR011051">
    <property type="entry name" value="RmlC_Cupin_sf"/>
</dbReference>
<feature type="non-terminal residue" evidence="3">
    <location>
        <position position="1"/>
    </location>
</feature>
<keyword evidence="4" id="KW-1185">Reference proteome</keyword>